<reference evidence="2" key="2">
    <citation type="journal article" date="2021" name="PeerJ">
        <title>Extensive microbial diversity within the chicken gut microbiome revealed by metagenomics and culture.</title>
        <authorList>
            <person name="Gilroy R."/>
            <person name="Ravi A."/>
            <person name="Getino M."/>
            <person name="Pursley I."/>
            <person name="Horton D.L."/>
            <person name="Alikhan N.F."/>
            <person name="Baker D."/>
            <person name="Gharbi K."/>
            <person name="Hall N."/>
            <person name="Watson M."/>
            <person name="Adriaenssens E.M."/>
            <person name="Foster-Nyarko E."/>
            <person name="Jarju S."/>
            <person name="Secka A."/>
            <person name="Antonio M."/>
            <person name="Oren A."/>
            <person name="Chaudhuri R.R."/>
            <person name="La Ragione R."/>
            <person name="Hildebrand F."/>
            <person name="Pallen M.J."/>
        </authorList>
    </citation>
    <scope>NUCLEOTIDE SEQUENCE</scope>
    <source>
        <strain evidence="2">CHK152-2994</strain>
    </source>
</reference>
<feature type="transmembrane region" description="Helical" evidence="1">
    <location>
        <begin position="103"/>
        <end position="127"/>
    </location>
</feature>
<dbReference type="Proteomes" id="UP000824139">
    <property type="component" value="Unassembled WGS sequence"/>
</dbReference>
<evidence type="ECO:0000256" key="1">
    <source>
        <dbReference type="SAM" id="Phobius"/>
    </source>
</evidence>
<feature type="transmembrane region" description="Helical" evidence="1">
    <location>
        <begin position="169"/>
        <end position="197"/>
    </location>
</feature>
<organism evidence="2 3">
    <name type="scientific">Candidatus Scatenecus faecavium</name>
    <dbReference type="NCBI Taxonomy" id="2840915"/>
    <lineage>
        <taxon>Bacteria</taxon>
        <taxon>Candidatus Scatenecus</taxon>
    </lineage>
</organism>
<keyword evidence="1" id="KW-1133">Transmembrane helix</keyword>
<name>A0A9D1FWM4_9BACT</name>
<reference evidence="2" key="1">
    <citation type="submission" date="2020-10" db="EMBL/GenBank/DDBJ databases">
        <authorList>
            <person name="Gilroy R."/>
        </authorList>
    </citation>
    <scope>NUCLEOTIDE SEQUENCE</scope>
    <source>
        <strain evidence="2">CHK152-2994</strain>
    </source>
</reference>
<keyword evidence="1" id="KW-0472">Membrane</keyword>
<feature type="transmembrane region" description="Helical" evidence="1">
    <location>
        <begin position="46"/>
        <end position="67"/>
    </location>
</feature>
<evidence type="ECO:0000313" key="2">
    <source>
        <dbReference type="EMBL" id="HIS83397.1"/>
    </source>
</evidence>
<accession>A0A9D1FWM4</accession>
<gene>
    <name evidence="2" type="ORF">IAD41_07315</name>
</gene>
<evidence type="ECO:0000313" key="3">
    <source>
        <dbReference type="Proteomes" id="UP000824139"/>
    </source>
</evidence>
<sequence length="282" mass="32234">MFKLFKEAFKTSNDCIILAFPLVLFMWILSFYFAFSNSVVNTPAEIILAFVTVLFMVCAFLSGWFYMVQQAIEVAGQVYVLDEDRAKATMNLFKVIPFGIGKYFLSFIGMIIIFLIVVSLTGAAVYYTGINLIGNVFTQEQITGALSSTQDMKAFIDSLSLDQLIKLNLWNMLIMGATTLLSFIFMLWVPEIIYCTINPFIALFKAIKKVFVKFPKSVVLFIYLSFLNILMSFLSTFAIQHPLLYLLVMVVYFYFVIYVVVLVFSYYKHEYCGAGENEEIKA</sequence>
<keyword evidence="1" id="KW-0812">Transmembrane</keyword>
<comment type="caution">
    <text evidence="2">The sequence shown here is derived from an EMBL/GenBank/DDBJ whole genome shotgun (WGS) entry which is preliminary data.</text>
</comment>
<protein>
    <submittedName>
        <fullName evidence="2">Uncharacterized protein</fullName>
    </submittedName>
</protein>
<dbReference type="EMBL" id="DVJO01000159">
    <property type="protein sequence ID" value="HIS83397.1"/>
    <property type="molecule type" value="Genomic_DNA"/>
</dbReference>
<feature type="transmembrane region" description="Helical" evidence="1">
    <location>
        <begin position="218"/>
        <end position="239"/>
    </location>
</feature>
<feature type="transmembrane region" description="Helical" evidence="1">
    <location>
        <begin position="245"/>
        <end position="267"/>
    </location>
</feature>
<proteinExistence type="predicted"/>
<dbReference type="AlphaFoldDB" id="A0A9D1FWM4"/>
<feature type="transmembrane region" description="Helical" evidence="1">
    <location>
        <begin position="12"/>
        <end position="34"/>
    </location>
</feature>